<gene>
    <name evidence="2" type="ORF">HXL68_05700</name>
</gene>
<name>A0A930BVH3_9RHOO</name>
<dbReference type="AlphaFoldDB" id="A0A930BVH3"/>
<dbReference type="EMBL" id="JABZMI010000078">
    <property type="protein sequence ID" value="MBF1164515.1"/>
    <property type="molecule type" value="Genomic_DNA"/>
</dbReference>
<evidence type="ECO:0000313" key="3">
    <source>
        <dbReference type="Proteomes" id="UP000718593"/>
    </source>
</evidence>
<accession>A0A930BVH3</accession>
<evidence type="ECO:0000313" key="2">
    <source>
        <dbReference type="EMBL" id="MBF1164515.1"/>
    </source>
</evidence>
<dbReference type="InterPro" id="IPR049841">
    <property type="entry name" value="VPA1267-like"/>
</dbReference>
<protein>
    <submittedName>
        <fullName evidence="2">Uncharacterized protein</fullName>
    </submittedName>
</protein>
<dbReference type="NCBIfam" id="NF040697">
    <property type="entry name" value="VPA1267_fam"/>
    <property type="match status" value="1"/>
</dbReference>
<feature type="region of interest" description="Disordered" evidence="1">
    <location>
        <begin position="83"/>
        <end position="103"/>
    </location>
</feature>
<reference evidence="2" key="1">
    <citation type="submission" date="2020-04" db="EMBL/GenBank/DDBJ databases">
        <title>Deep metagenomics examines the oral microbiome during advanced dental caries in children, revealing novel taxa and co-occurrences with host molecules.</title>
        <authorList>
            <person name="Baker J.L."/>
            <person name="Morton J.T."/>
            <person name="Dinis M."/>
            <person name="Alvarez R."/>
            <person name="Tran N.C."/>
            <person name="Knight R."/>
            <person name="Edlund A."/>
        </authorList>
    </citation>
    <scope>NUCLEOTIDE SEQUENCE</scope>
    <source>
        <strain evidence="2">JCVI_32_bin.24</strain>
    </source>
</reference>
<evidence type="ECO:0000256" key="1">
    <source>
        <dbReference type="SAM" id="MobiDB-lite"/>
    </source>
</evidence>
<dbReference type="Proteomes" id="UP000718593">
    <property type="component" value="Unassembled WGS sequence"/>
</dbReference>
<comment type="caution">
    <text evidence="2">The sequence shown here is derived from an EMBL/GenBank/DDBJ whole genome shotgun (WGS) entry which is preliminary data.</text>
</comment>
<feature type="compositionally biased region" description="Low complexity" evidence="1">
    <location>
        <begin position="83"/>
        <end position="100"/>
    </location>
</feature>
<proteinExistence type="predicted"/>
<sequence length="146" mass="16351">MTPVNNLSGQQKADQNLATFLSWVASKTDTDYREMVLRGQLNRKEIARECGFAKSVLLQNPRVKEALQTLEAQLRERDILPPVAEPATPAPTSNAPNPRAAADKARLKRLEAENAALRAEVMELRGRLDRYRLMDDVLSSTGRLPR</sequence>
<organism evidence="2 3">
    <name type="scientific">Dechloromonas agitata</name>
    <dbReference type="NCBI Taxonomy" id="73030"/>
    <lineage>
        <taxon>Bacteria</taxon>
        <taxon>Pseudomonadati</taxon>
        <taxon>Pseudomonadota</taxon>
        <taxon>Betaproteobacteria</taxon>
        <taxon>Rhodocyclales</taxon>
        <taxon>Azonexaceae</taxon>
        <taxon>Dechloromonas</taxon>
    </lineage>
</organism>